<protein>
    <submittedName>
        <fullName evidence="6">LysR family transcriptional regulator</fullName>
    </submittedName>
</protein>
<dbReference type="InterPro" id="IPR005119">
    <property type="entry name" value="LysR_subst-bd"/>
</dbReference>
<dbReference type="PROSITE" id="PS50931">
    <property type="entry name" value="HTH_LYSR"/>
    <property type="match status" value="1"/>
</dbReference>
<dbReference type="GO" id="GO:0003677">
    <property type="term" value="F:DNA binding"/>
    <property type="evidence" value="ECO:0007669"/>
    <property type="project" value="UniProtKB-KW"/>
</dbReference>
<dbReference type="GO" id="GO:0005829">
    <property type="term" value="C:cytosol"/>
    <property type="evidence" value="ECO:0007669"/>
    <property type="project" value="TreeGrafter"/>
</dbReference>
<accession>A0A916TBJ5</accession>
<dbReference type="EMBL" id="BMHI01000005">
    <property type="protein sequence ID" value="GGB38661.1"/>
    <property type="molecule type" value="Genomic_DNA"/>
</dbReference>
<dbReference type="InterPro" id="IPR000847">
    <property type="entry name" value="LysR_HTH_N"/>
</dbReference>
<dbReference type="InterPro" id="IPR050950">
    <property type="entry name" value="HTH-type_LysR_regulators"/>
</dbReference>
<gene>
    <name evidence="6" type="ORF">GCM10011492_31790</name>
</gene>
<dbReference type="FunFam" id="1.10.10.10:FF:000001">
    <property type="entry name" value="LysR family transcriptional regulator"/>
    <property type="match status" value="1"/>
</dbReference>
<comment type="caution">
    <text evidence="6">The sequence shown here is derived from an EMBL/GenBank/DDBJ whole genome shotgun (WGS) entry which is preliminary data.</text>
</comment>
<sequence length="303" mass="32551">MSPIGPSLRFDLTDLALFISIAESGSITRGAERAHLALASASARVRGMEAGLGVPLLDRGRRGVTLTEAGQLLLRHARSISQDIDELNLELAAYAEGHGATVRLLANTASTASLVTAAVTSFLADRSAVRVDLEQRPSRRAVVEIAERRADLGIVSDSADLGTLQTRTLREDPLVVLCAPRGPLARRKKVSIVEVIERPFVGLSHGNALAEHLEDHALPLGSRFAYRVRLHSVDAVCQAVAAGIGITILPRHAVQEWIDDGSLVAVRLDESWAERTLVVCFVAERELSPTARALRDHLVAGSR</sequence>
<feature type="domain" description="HTH lysR-type" evidence="5">
    <location>
        <begin position="10"/>
        <end position="67"/>
    </location>
</feature>
<evidence type="ECO:0000256" key="4">
    <source>
        <dbReference type="ARBA" id="ARBA00023163"/>
    </source>
</evidence>
<dbReference type="Pfam" id="PF00126">
    <property type="entry name" value="HTH_1"/>
    <property type="match status" value="1"/>
</dbReference>
<keyword evidence="7" id="KW-1185">Reference proteome</keyword>
<dbReference type="GO" id="GO:0003700">
    <property type="term" value="F:DNA-binding transcription factor activity"/>
    <property type="evidence" value="ECO:0007669"/>
    <property type="project" value="InterPro"/>
</dbReference>
<dbReference type="AlphaFoldDB" id="A0A916TBJ5"/>
<dbReference type="InterPro" id="IPR036390">
    <property type="entry name" value="WH_DNA-bd_sf"/>
</dbReference>
<dbReference type="RefSeq" id="WP_188838028.1">
    <property type="nucleotide sequence ID" value="NZ_BMHI01000005.1"/>
</dbReference>
<name>A0A916TBJ5_9MICO</name>
<evidence type="ECO:0000256" key="2">
    <source>
        <dbReference type="ARBA" id="ARBA00023015"/>
    </source>
</evidence>
<evidence type="ECO:0000256" key="3">
    <source>
        <dbReference type="ARBA" id="ARBA00023125"/>
    </source>
</evidence>
<dbReference type="Proteomes" id="UP000636793">
    <property type="component" value="Unassembled WGS sequence"/>
</dbReference>
<proteinExistence type="inferred from homology"/>
<organism evidence="6 7">
    <name type="scientific">Flexivirga endophytica</name>
    <dbReference type="NCBI Taxonomy" id="1849103"/>
    <lineage>
        <taxon>Bacteria</taxon>
        <taxon>Bacillati</taxon>
        <taxon>Actinomycetota</taxon>
        <taxon>Actinomycetes</taxon>
        <taxon>Micrococcales</taxon>
        <taxon>Dermacoccaceae</taxon>
        <taxon>Flexivirga</taxon>
    </lineage>
</organism>
<evidence type="ECO:0000256" key="1">
    <source>
        <dbReference type="ARBA" id="ARBA00009437"/>
    </source>
</evidence>
<dbReference type="Pfam" id="PF03466">
    <property type="entry name" value="LysR_substrate"/>
    <property type="match status" value="1"/>
</dbReference>
<dbReference type="SUPFAM" id="SSF53850">
    <property type="entry name" value="Periplasmic binding protein-like II"/>
    <property type="match status" value="1"/>
</dbReference>
<keyword evidence="2" id="KW-0805">Transcription regulation</keyword>
<dbReference type="SUPFAM" id="SSF46785">
    <property type="entry name" value="Winged helix' DNA-binding domain"/>
    <property type="match status" value="1"/>
</dbReference>
<evidence type="ECO:0000313" key="7">
    <source>
        <dbReference type="Proteomes" id="UP000636793"/>
    </source>
</evidence>
<reference evidence="6" key="1">
    <citation type="journal article" date="2014" name="Int. J. Syst. Evol. Microbiol.">
        <title>Complete genome sequence of Corynebacterium casei LMG S-19264T (=DSM 44701T), isolated from a smear-ripened cheese.</title>
        <authorList>
            <consortium name="US DOE Joint Genome Institute (JGI-PGF)"/>
            <person name="Walter F."/>
            <person name="Albersmeier A."/>
            <person name="Kalinowski J."/>
            <person name="Ruckert C."/>
        </authorList>
    </citation>
    <scope>NUCLEOTIDE SEQUENCE</scope>
    <source>
        <strain evidence="6">CGMCC 1.15085</strain>
    </source>
</reference>
<dbReference type="PANTHER" id="PTHR30419">
    <property type="entry name" value="HTH-TYPE TRANSCRIPTIONAL REGULATOR YBHD"/>
    <property type="match status" value="1"/>
</dbReference>
<evidence type="ECO:0000259" key="5">
    <source>
        <dbReference type="PROSITE" id="PS50931"/>
    </source>
</evidence>
<dbReference type="InterPro" id="IPR036388">
    <property type="entry name" value="WH-like_DNA-bd_sf"/>
</dbReference>
<comment type="similarity">
    <text evidence="1">Belongs to the LysR transcriptional regulatory family.</text>
</comment>
<keyword evidence="4" id="KW-0804">Transcription</keyword>
<dbReference type="PANTHER" id="PTHR30419:SF2">
    <property type="entry name" value="LYSR FAMILY TRANSCRIPTIONAL REGULATOR"/>
    <property type="match status" value="1"/>
</dbReference>
<dbReference type="Gene3D" id="3.40.190.290">
    <property type="match status" value="1"/>
</dbReference>
<dbReference type="Gene3D" id="1.10.10.10">
    <property type="entry name" value="Winged helix-like DNA-binding domain superfamily/Winged helix DNA-binding domain"/>
    <property type="match status" value="1"/>
</dbReference>
<reference evidence="6" key="2">
    <citation type="submission" date="2020-09" db="EMBL/GenBank/DDBJ databases">
        <authorList>
            <person name="Sun Q."/>
            <person name="Zhou Y."/>
        </authorList>
    </citation>
    <scope>NUCLEOTIDE SEQUENCE</scope>
    <source>
        <strain evidence="6">CGMCC 1.15085</strain>
    </source>
</reference>
<keyword evidence="3" id="KW-0238">DNA-binding</keyword>
<evidence type="ECO:0000313" key="6">
    <source>
        <dbReference type="EMBL" id="GGB38661.1"/>
    </source>
</evidence>